<dbReference type="EMBL" id="JAGIKT010000081">
    <property type="protein sequence ID" value="MBP0115395.1"/>
    <property type="molecule type" value="Genomic_DNA"/>
</dbReference>
<dbReference type="InterPro" id="IPR003959">
    <property type="entry name" value="ATPase_AAA_core"/>
</dbReference>
<evidence type="ECO:0000259" key="2">
    <source>
        <dbReference type="SMART" id="SM00382"/>
    </source>
</evidence>
<accession>A0ABS4A5Y9</accession>
<gene>
    <name evidence="3" type="ORF">JWS04_30900</name>
</gene>
<dbReference type="PANTHER" id="PTHR23076:SF97">
    <property type="entry name" value="ATP-DEPENDENT ZINC METALLOPROTEASE YME1L1"/>
    <property type="match status" value="1"/>
</dbReference>
<dbReference type="RefSeq" id="WP_209296340.1">
    <property type="nucleotide sequence ID" value="NZ_JAGIKT010000081.1"/>
</dbReference>
<dbReference type="InterPro" id="IPR003593">
    <property type="entry name" value="AAA+_ATPase"/>
</dbReference>
<feature type="region of interest" description="Disordered" evidence="1">
    <location>
        <begin position="71"/>
        <end position="92"/>
    </location>
</feature>
<proteinExistence type="predicted"/>
<keyword evidence="4" id="KW-1185">Reference proteome</keyword>
<evidence type="ECO:0000256" key="1">
    <source>
        <dbReference type="SAM" id="MobiDB-lite"/>
    </source>
</evidence>
<comment type="caution">
    <text evidence="3">The sequence shown here is derived from an EMBL/GenBank/DDBJ whole genome shotgun (WGS) entry which is preliminary data.</text>
</comment>
<dbReference type="InterPro" id="IPR037219">
    <property type="entry name" value="Peptidase_M41-like"/>
</dbReference>
<sequence length="751" mass="80897">MNETTSMPSVIGPHDGDTHRPVSFAGTGIGPIERRAYGQAWRDALRFRQDLATDADRPHIARSGGFASLTRSADVDDDTGFEENASREGCPPSPARIAAALLLARAFDAAPDAARDLICGGAPVVVDVADGAMLDALKGVWRGMFFDDALRMIDLVKTAPGRRDGLDGAYIVLKEPLKGAAKQRLERVAADMCAYALPFVAFSSNGRACLPKVLNEAAGHRIELPMLDPTTVSRTIRAVTGIRTAVDVPAETMRDVGVGDLAAAIRFDRTPEECVDELRRLADSKRAERPSRGLVLSEIHGMAGARAWADDAIADLAAWRRGEIPWDAVSSALMLAGPPGVGKTLFAEAFARSAAGKDSKSGMPLIVCSYYSWQAEGHLGDFLAAMRRDFASARAQAPCVMLLEECDSFVDRRAVKHSHSDYVRNCINALLEEVDGVRRREGVFLIGCTNEVEACDPALLRAGRFENVVRISPPDQDELEKIFRVRLKGDLVGADISTVVMSAAGMTGADAERAVKDARRMARRENRELTLDDLRHAVVGDDNLSDEQRWRTAAHEAGHALVDVLRFGADGVVANTTHTDRRLGMSMRTTRQLFEGTASDYRSRIEVLLAGRAAEEVLLGEASHGAQQDLAEATRLSCAMLGGLGLSGPSPLTHLGDLRRAEEFLRFADIRAAVGIELAEADRTCRGLLEANRSVLIATARHLLERGSLNGADIAVLLEAQRSDAAGAEGVQTEDDAPTSTVIAFPQLRPD</sequence>
<dbReference type="Pfam" id="PF00004">
    <property type="entry name" value="AAA"/>
    <property type="match status" value="1"/>
</dbReference>
<dbReference type="Pfam" id="PF01434">
    <property type="entry name" value="Peptidase_M41"/>
    <property type="match status" value="1"/>
</dbReference>
<dbReference type="Gene3D" id="3.40.50.300">
    <property type="entry name" value="P-loop containing nucleotide triphosphate hydrolases"/>
    <property type="match status" value="1"/>
</dbReference>
<dbReference type="Gene3D" id="1.10.8.60">
    <property type="match status" value="1"/>
</dbReference>
<dbReference type="CDD" id="cd19481">
    <property type="entry name" value="RecA-like_protease"/>
    <property type="match status" value="1"/>
</dbReference>
<dbReference type="SUPFAM" id="SSF52540">
    <property type="entry name" value="P-loop containing nucleoside triphosphate hydrolases"/>
    <property type="match status" value="1"/>
</dbReference>
<evidence type="ECO:0000313" key="4">
    <source>
        <dbReference type="Proteomes" id="UP000669317"/>
    </source>
</evidence>
<dbReference type="InterPro" id="IPR000642">
    <property type="entry name" value="Peptidase_M41"/>
</dbReference>
<dbReference type="Proteomes" id="UP000669317">
    <property type="component" value="Unassembled WGS sequence"/>
</dbReference>
<evidence type="ECO:0000313" key="3">
    <source>
        <dbReference type="EMBL" id="MBP0115395.1"/>
    </source>
</evidence>
<protein>
    <submittedName>
        <fullName evidence="3">AAA family ATPase</fullName>
    </submittedName>
</protein>
<name>A0ABS4A5Y9_9BRAD</name>
<feature type="region of interest" description="Disordered" evidence="1">
    <location>
        <begin position="1"/>
        <end position="27"/>
    </location>
</feature>
<reference evidence="3 4" key="1">
    <citation type="submission" date="2021-03" db="EMBL/GenBank/DDBJ databases">
        <title>Genome Sequence of Bradyrhizobium vignae strain ISRA400.</title>
        <authorList>
            <person name="Tisa L.S."/>
            <person name="Svistoonoff S."/>
            <person name="Hocher V."/>
            <person name="Fall S."/>
            <person name="Zaiya A."/>
            <person name="Naing D."/>
            <person name="Niang N."/>
            <person name="Diouf A."/>
            <person name="Dasylva M.C."/>
            <person name="Toure O."/>
            <person name="Gueye M."/>
            <person name="Gully D."/>
            <person name="Tisseyre P."/>
            <person name="Simpson S."/>
            <person name="Morris K."/>
            <person name="Thomas W.K."/>
        </authorList>
    </citation>
    <scope>NUCLEOTIDE SEQUENCE [LARGE SCALE GENOMIC DNA]</scope>
    <source>
        <strain evidence="3 4">ISRA400</strain>
    </source>
</reference>
<dbReference type="PANTHER" id="PTHR23076">
    <property type="entry name" value="METALLOPROTEASE M41 FTSH"/>
    <property type="match status" value="1"/>
</dbReference>
<dbReference type="SUPFAM" id="SSF140990">
    <property type="entry name" value="FtsH protease domain-like"/>
    <property type="match status" value="1"/>
</dbReference>
<feature type="domain" description="AAA+ ATPase" evidence="2">
    <location>
        <begin position="329"/>
        <end position="475"/>
    </location>
</feature>
<organism evidence="3 4">
    <name type="scientific">Bradyrhizobium vignae</name>
    <dbReference type="NCBI Taxonomy" id="1549949"/>
    <lineage>
        <taxon>Bacteria</taxon>
        <taxon>Pseudomonadati</taxon>
        <taxon>Pseudomonadota</taxon>
        <taxon>Alphaproteobacteria</taxon>
        <taxon>Hyphomicrobiales</taxon>
        <taxon>Nitrobacteraceae</taxon>
        <taxon>Bradyrhizobium</taxon>
    </lineage>
</organism>
<dbReference type="SMART" id="SM00382">
    <property type="entry name" value="AAA"/>
    <property type="match status" value="1"/>
</dbReference>
<dbReference type="Gene3D" id="1.20.58.760">
    <property type="entry name" value="Peptidase M41"/>
    <property type="match status" value="1"/>
</dbReference>
<dbReference type="InterPro" id="IPR027417">
    <property type="entry name" value="P-loop_NTPase"/>
</dbReference>